<name>A0A542ZJ01_9MICO</name>
<accession>A0A542ZJ01</accession>
<keyword evidence="3" id="KW-0479">Metal-binding</keyword>
<evidence type="ECO:0000313" key="7">
    <source>
        <dbReference type="EMBL" id="TQL60316.1"/>
    </source>
</evidence>
<evidence type="ECO:0000259" key="6">
    <source>
        <dbReference type="SMART" id="SM00849"/>
    </source>
</evidence>
<dbReference type="GO" id="GO:0016787">
    <property type="term" value="F:hydrolase activity"/>
    <property type="evidence" value="ECO:0007669"/>
    <property type="project" value="UniProtKB-KW"/>
</dbReference>
<evidence type="ECO:0000313" key="8">
    <source>
        <dbReference type="Proteomes" id="UP000319514"/>
    </source>
</evidence>
<dbReference type="PANTHER" id="PTHR42978">
    <property type="entry name" value="QUORUM-QUENCHING LACTONASE YTNP-RELATED-RELATED"/>
    <property type="match status" value="1"/>
</dbReference>
<dbReference type="SMART" id="SM00849">
    <property type="entry name" value="Lactamase_B"/>
    <property type="match status" value="1"/>
</dbReference>
<dbReference type="AlphaFoldDB" id="A0A542ZJ01"/>
<dbReference type="SUPFAM" id="SSF56281">
    <property type="entry name" value="Metallo-hydrolase/oxidoreductase"/>
    <property type="match status" value="1"/>
</dbReference>
<keyword evidence="5" id="KW-0862">Zinc</keyword>
<dbReference type="GO" id="GO:0046872">
    <property type="term" value="F:metal ion binding"/>
    <property type="evidence" value="ECO:0007669"/>
    <property type="project" value="UniProtKB-KW"/>
</dbReference>
<dbReference type="Pfam" id="PF00753">
    <property type="entry name" value="Lactamase_B"/>
    <property type="match status" value="1"/>
</dbReference>
<keyword evidence="4 7" id="KW-0378">Hydrolase</keyword>
<dbReference type="PANTHER" id="PTHR42978:SF2">
    <property type="entry name" value="102 KBASES UNSTABLE REGION: FROM 1 TO 119443"/>
    <property type="match status" value="1"/>
</dbReference>
<dbReference type="InterPro" id="IPR036866">
    <property type="entry name" value="RibonucZ/Hydroxyglut_hydro"/>
</dbReference>
<dbReference type="InterPro" id="IPR051013">
    <property type="entry name" value="MBL_superfamily_lactonases"/>
</dbReference>
<reference evidence="7 8" key="1">
    <citation type="submission" date="2019-06" db="EMBL/GenBank/DDBJ databases">
        <title>Sequencing the genomes of 1000 actinobacteria strains.</title>
        <authorList>
            <person name="Klenk H.-P."/>
        </authorList>
    </citation>
    <scope>NUCLEOTIDE SEQUENCE [LARGE SCALE GENOMIC DNA]</scope>
    <source>
        <strain evidence="7 8">DSM 18082</strain>
    </source>
</reference>
<protein>
    <submittedName>
        <fullName evidence="7">Glyoxylase-like metal-dependent hydrolase (Beta-lactamase superfamily II)</fullName>
    </submittedName>
</protein>
<organism evidence="7 8">
    <name type="scientific">Oryzihumus leptocrescens</name>
    <dbReference type="NCBI Taxonomy" id="297536"/>
    <lineage>
        <taxon>Bacteria</taxon>
        <taxon>Bacillati</taxon>
        <taxon>Actinomycetota</taxon>
        <taxon>Actinomycetes</taxon>
        <taxon>Micrococcales</taxon>
        <taxon>Intrasporangiaceae</taxon>
        <taxon>Oryzihumus</taxon>
    </lineage>
</organism>
<gene>
    <name evidence="7" type="ORF">FB474_1700</name>
</gene>
<dbReference type="CDD" id="cd07729">
    <property type="entry name" value="AHL_lactonase_MBL-fold"/>
    <property type="match status" value="1"/>
</dbReference>
<dbReference type="EMBL" id="VFOQ01000001">
    <property type="protein sequence ID" value="TQL60316.1"/>
    <property type="molecule type" value="Genomic_DNA"/>
</dbReference>
<comment type="similarity">
    <text evidence="2">Belongs to the metallo-beta-lactamase superfamily.</text>
</comment>
<proteinExistence type="inferred from homology"/>
<dbReference type="Proteomes" id="UP000319514">
    <property type="component" value="Unassembled WGS sequence"/>
</dbReference>
<evidence type="ECO:0000256" key="5">
    <source>
        <dbReference type="ARBA" id="ARBA00022833"/>
    </source>
</evidence>
<evidence type="ECO:0000256" key="3">
    <source>
        <dbReference type="ARBA" id="ARBA00022723"/>
    </source>
</evidence>
<dbReference type="RefSeq" id="WP_221632486.1">
    <property type="nucleotide sequence ID" value="NZ_BAAAKX010000021.1"/>
</dbReference>
<evidence type="ECO:0000256" key="1">
    <source>
        <dbReference type="ARBA" id="ARBA00001947"/>
    </source>
</evidence>
<comment type="caution">
    <text evidence="7">The sequence shown here is derived from an EMBL/GenBank/DDBJ whole genome shotgun (WGS) entry which is preliminary data.</text>
</comment>
<keyword evidence="8" id="KW-1185">Reference proteome</keyword>
<comment type="cofactor">
    <cofactor evidence="1">
        <name>Zn(2+)</name>
        <dbReference type="ChEBI" id="CHEBI:29105"/>
    </cofactor>
</comment>
<evidence type="ECO:0000256" key="4">
    <source>
        <dbReference type="ARBA" id="ARBA00022801"/>
    </source>
</evidence>
<sequence>MALRVNDIHRVRYGTFTRPRAETGTEHPRVEVVLGYAVRHPEGLILFDTGIGAADAETDAWYEPSRVPLSQALAGAGLGVEDVDLVVNCHLHFDHCGGNPALAGRPVFVQGHELATARAGDYTVPELLDFAGARYEELDGEAEIAPGVLVVPTPGHTEGHQALVLRCADGTVVLAGQSTETTSELATAFRQVGAARDTGRHDLAPAPPWVARLLDLDPRRVVLAHDEAVWEPA</sequence>
<dbReference type="InterPro" id="IPR001279">
    <property type="entry name" value="Metallo-B-lactamas"/>
</dbReference>
<feature type="domain" description="Metallo-beta-lactamase" evidence="6">
    <location>
        <begin position="32"/>
        <end position="225"/>
    </location>
</feature>
<dbReference type="Gene3D" id="3.60.15.10">
    <property type="entry name" value="Ribonuclease Z/Hydroxyacylglutathione hydrolase-like"/>
    <property type="match status" value="1"/>
</dbReference>
<evidence type="ECO:0000256" key="2">
    <source>
        <dbReference type="ARBA" id="ARBA00007749"/>
    </source>
</evidence>